<dbReference type="Proteomes" id="UP001240236">
    <property type="component" value="Unassembled WGS sequence"/>
</dbReference>
<accession>A0AAE3VU26</accession>
<protein>
    <submittedName>
        <fullName evidence="4">Ribosomal protein S18 acetylase RimI-like enzyme</fullName>
    </submittedName>
</protein>
<dbReference type="Gene3D" id="3.40.630.30">
    <property type="match status" value="1"/>
</dbReference>
<gene>
    <name evidence="4" type="ORF">J2S42_000356</name>
</gene>
<keyword evidence="4" id="KW-0689">Ribosomal protein</keyword>
<dbReference type="InterPro" id="IPR016181">
    <property type="entry name" value="Acyl_CoA_acyltransferase"/>
</dbReference>
<dbReference type="InterPro" id="IPR000182">
    <property type="entry name" value="GNAT_dom"/>
</dbReference>
<dbReference type="InterPro" id="IPR050832">
    <property type="entry name" value="Bact_Acetyltransf"/>
</dbReference>
<name>A0AAE3VU26_9ACTN</name>
<keyword evidence="2" id="KW-0012">Acyltransferase</keyword>
<dbReference type="EMBL" id="JAUSUZ010000001">
    <property type="protein sequence ID" value="MDQ0363687.1"/>
    <property type="molecule type" value="Genomic_DNA"/>
</dbReference>
<dbReference type="Pfam" id="PF00583">
    <property type="entry name" value="Acetyltransf_1"/>
    <property type="match status" value="1"/>
</dbReference>
<evidence type="ECO:0000313" key="5">
    <source>
        <dbReference type="Proteomes" id="UP001240236"/>
    </source>
</evidence>
<dbReference type="GO" id="GO:0016747">
    <property type="term" value="F:acyltransferase activity, transferring groups other than amino-acyl groups"/>
    <property type="evidence" value="ECO:0007669"/>
    <property type="project" value="InterPro"/>
</dbReference>
<feature type="domain" description="N-acetyltransferase" evidence="3">
    <location>
        <begin position="1"/>
        <end position="156"/>
    </location>
</feature>
<comment type="caution">
    <text evidence="4">The sequence shown here is derived from an EMBL/GenBank/DDBJ whole genome shotgun (WGS) entry which is preliminary data.</text>
</comment>
<evidence type="ECO:0000256" key="1">
    <source>
        <dbReference type="ARBA" id="ARBA00022679"/>
    </source>
</evidence>
<reference evidence="4 5" key="1">
    <citation type="submission" date="2023-07" db="EMBL/GenBank/DDBJ databases">
        <title>Sequencing the genomes of 1000 actinobacteria strains.</title>
        <authorList>
            <person name="Klenk H.-P."/>
        </authorList>
    </citation>
    <scope>NUCLEOTIDE SEQUENCE [LARGE SCALE GENOMIC DNA]</scope>
    <source>
        <strain evidence="4 5">DSM 44709</strain>
    </source>
</reference>
<evidence type="ECO:0000313" key="4">
    <source>
        <dbReference type="EMBL" id="MDQ0363687.1"/>
    </source>
</evidence>
<evidence type="ECO:0000259" key="3">
    <source>
        <dbReference type="PROSITE" id="PS51186"/>
    </source>
</evidence>
<dbReference type="PROSITE" id="PS51186">
    <property type="entry name" value="GNAT"/>
    <property type="match status" value="1"/>
</dbReference>
<keyword evidence="1" id="KW-0808">Transferase</keyword>
<dbReference type="GO" id="GO:0005840">
    <property type="term" value="C:ribosome"/>
    <property type="evidence" value="ECO:0007669"/>
    <property type="project" value="UniProtKB-KW"/>
</dbReference>
<organism evidence="4 5">
    <name type="scientific">Catenuloplanes indicus</name>
    <dbReference type="NCBI Taxonomy" id="137267"/>
    <lineage>
        <taxon>Bacteria</taxon>
        <taxon>Bacillati</taxon>
        <taxon>Actinomycetota</taxon>
        <taxon>Actinomycetes</taxon>
        <taxon>Micromonosporales</taxon>
        <taxon>Micromonosporaceae</taxon>
        <taxon>Catenuloplanes</taxon>
    </lineage>
</organism>
<dbReference type="AlphaFoldDB" id="A0AAE3VU26"/>
<keyword evidence="4" id="KW-0687">Ribonucleoprotein</keyword>
<dbReference type="RefSeq" id="WP_307234508.1">
    <property type="nucleotide sequence ID" value="NZ_JAUSUZ010000001.1"/>
</dbReference>
<dbReference type="PANTHER" id="PTHR43877">
    <property type="entry name" value="AMINOALKYLPHOSPHONATE N-ACETYLTRANSFERASE-RELATED-RELATED"/>
    <property type="match status" value="1"/>
</dbReference>
<evidence type="ECO:0000256" key="2">
    <source>
        <dbReference type="ARBA" id="ARBA00023315"/>
    </source>
</evidence>
<sequence>MIRAITPDDASDVATLAVTSELFPPEAIGFVQQMMADYFAAKADGGHACLVDDHDGRLAAVAYYEPLPATDRTWELTMIGVDRSHHRRGVGTGLLQAVEADLRTRDQRLLLIQTSATPAFDRARAFYLSCGYDEEARVRDYYETGDDMVLFRKDLTAPALESGSH</sequence>
<dbReference type="CDD" id="cd04301">
    <property type="entry name" value="NAT_SF"/>
    <property type="match status" value="1"/>
</dbReference>
<keyword evidence="5" id="KW-1185">Reference proteome</keyword>
<dbReference type="SUPFAM" id="SSF55729">
    <property type="entry name" value="Acyl-CoA N-acyltransferases (Nat)"/>
    <property type="match status" value="1"/>
</dbReference>
<proteinExistence type="predicted"/>